<comment type="caution">
    <text evidence="2">The sequence shown here is derived from an EMBL/GenBank/DDBJ whole genome shotgun (WGS) entry which is preliminary data.</text>
</comment>
<dbReference type="RefSeq" id="WP_114957212.1">
    <property type="nucleotide sequence ID" value="NZ_JBHSJF010000004.1"/>
</dbReference>
<dbReference type="Proteomes" id="UP001595796">
    <property type="component" value="Unassembled WGS sequence"/>
</dbReference>
<keyword evidence="3" id="KW-1185">Reference proteome</keyword>
<evidence type="ECO:0008006" key="4">
    <source>
        <dbReference type="Google" id="ProtNLM"/>
    </source>
</evidence>
<dbReference type="EMBL" id="JBHSJF010000004">
    <property type="protein sequence ID" value="MFC5067168.1"/>
    <property type="molecule type" value="Genomic_DNA"/>
</dbReference>
<accession>A0ABV9YZC4</accession>
<evidence type="ECO:0000313" key="2">
    <source>
        <dbReference type="EMBL" id="MFC5067168.1"/>
    </source>
</evidence>
<feature type="region of interest" description="Disordered" evidence="1">
    <location>
        <begin position="1"/>
        <end position="73"/>
    </location>
</feature>
<gene>
    <name evidence="2" type="ORF">ACFPFW_03960</name>
</gene>
<sequence>MANADRKHMGKGTQGKGDGTGAMTDLNPEDIAENMVLSNRDKSQHSGGRGLDSKQVQTDQMRDHAENKAPAKS</sequence>
<proteinExistence type="predicted"/>
<protein>
    <recommendedName>
        <fullName evidence="4">Stress-induced acidophilic repeat protein</fullName>
    </recommendedName>
</protein>
<feature type="compositionally biased region" description="Basic and acidic residues" evidence="1">
    <location>
        <begin position="60"/>
        <end position="73"/>
    </location>
</feature>
<name>A0ABV9YZC4_9HYPH</name>
<evidence type="ECO:0000256" key="1">
    <source>
        <dbReference type="SAM" id="MobiDB-lite"/>
    </source>
</evidence>
<reference evidence="3" key="1">
    <citation type="journal article" date="2019" name="Int. J. Syst. Evol. Microbiol.">
        <title>The Global Catalogue of Microorganisms (GCM) 10K type strain sequencing project: providing services to taxonomists for standard genome sequencing and annotation.</title>
        <authorList>
            <consortium name="The Broad Institute Genomics Platform"/>
            <consortium name="The Broad Institute Genome Sequencing Center for Infectious Disease"/>
            <person name="Wu L."/>
            <person name="Ma J."/>
        </authorList>
    </citation>
    <scope>NUCLEOTIDE SEQUENCE [LARGE SCALE GENOMIC DNA]</scope>
    <source>
        <strain evidence="3">CGMCC 1.16444</strain>
    </source>
</reference>
<organism evidence="2 3">
    <name type="scientific">Flaviflagellibacter deserti</name>
    <dbReference type="NCBI Taxonomy" id="2267266"/>
    <lineage>
        <taxon>Bacteria</taxon>
        <taxon>Pseudomonadati</taxon>
        <taxon>Pseudomonadota</taxon>
        <taxon>Alphaproteobacteria</taxon>
        <taxon>Hyphomicrobiales</taxon>
        <taxon>Flaviflagellibacter</taxon>
    </lineage>
</organism>
<evidence type="ECO:0000313" key="3">
    <source>
        <dbReference type="Proteomes" id="UP001595796"/>
    </source>
</evidence>